<organism evidence="2 4">
    <name type="scientific">Clostridium formicaceticum</name>
    <dbReference type="NCBI Taxonomy" id="1497"/>
    <lineage>
        <taxon>Bacteria</taxon>
        <taxon>Bacillati</taxon>
        <taxon>Bacillota</taxon>
        <taxon>Clostridia</taxon>
        <taxon>Eubacteriales</taxon>
        <taxon>Clostridiaceae</taxon>
        <taxon>Clostridium</taxon>
    </lineage>
</organism>
<proteinExistence type="predicted"/>
<name>A0AAC9RL18_9CLOT</name>
<gene>
    <name evidence="1" type="ORF">BJL90_17030</name>
    <name evidence="2" type="ORF">CLFO_23560</name>
</gene>
<accession>A0AAC9RL18</accession>
<keyword evidence="3" id="KW-1185">Reference proteome</keyword>
<dbReference type="SUPFAM" id="SSF53041">
    <property type="entry name" value="Resolvase-like"/>
    <property type="match status" value="1"/>
</dbReference>
<dbReference type="AlphaFoldDB" id="A0AAC9RL18"/>
<dbReference type="GO" id="GO:0003677">
    <property type="term" value="F:DNA binding"/>
    <property type="evidence" value="ECO:0007669"/>
    <property type="project" value="InterPro"/>
</dbReference>
<dbReference type="Gene3D" id="3.40.50.1390">
    <property type="entry name" value="Resolvase, N-terminal catalytic domain"/>
    <property type="match status" value="1"/>
</dbReference>
<dbReference type="Proteomes" id="UP000177894">
    <property type="component" value="Chromosome"/>
</dbReference>
<evidence type="ECO:0000313" key="1">
    <source>
        <dbReference type="EMBL" id="AOY77405.1"/>
    </source>
</evidence>
<dbReference type="Proteomes" id="UP000192478">
    <property type="component" value="Chromosome"/>
</dbReference>
<reference evidence="2 4" key="2">
    <citation type="submission" date="2017-03" db="EMBL/GenBank/DDBJ databases">
        <title>Complete sequence of Clostridium formicaceticum DSM 92.</title>
        <authorList>
            <person name="Poehlein A."/>
            <person name="Karl M."/>
            <person name="Bengelsdorf F.R."/>
            <person name="Duerre P."/>
            <person name="Daniel R."/>
        </authorList>
    </citation>
    <scope>NUCLEOTIDE SEQUENCE [LARGE SCALE GENOMIC DNA]</scope>
    <source>
        <strain evidence="2 4">DSM 92</strain>
    </source>
</reference>
<evidence type="ECO:0000313" key="4">
    <source>
        <dbReference type="Proteomes" id="UP000192478"/>
    </source>
</evidence>
<dbReference type="EMBL" id="CP017603">
    <property type="protein sequence ID" value="AOY77405.1"/>
    <property type="molecule type" value="Genomic_DNA"/>
</dbReference>
<evidence type="ECO:0000313" key="2">
    <source>
        <dbReference type="EMBL" id="ARE87956.1"/>
    </source>
</evidence>
<evidence type="ECO:0008006" key="5">
    <source>
        <dbReference type="Google" id="ProtNLM"/>
    </source>
</evidence>
<dbReference type="InterPro" id="IPR036162">
    <property type="entry name" value="Resolvase-like_N_sf"/>
</dbReference>
<sequence length="64" mass="7415">MSRDDDDEKESLLGQKRIIEDYAEKLGFKIIEIFDDDNCTGMNFDRDGILEIEALVKNKAIDVY</sequence>
<dbReference type="GO" id="GO:0000150">
    <property type="term" value="F:DNA strand exchange activity"/>
    <property type="evidence" value="ECO:0007669"/>
    <property type="project" value="InterPro"/>
</dbReference>
<protein>
    <recommendedName>
        <fullName evidence="5">Resolvase/invertase-type recombinase catalytic domain-containing protein</fullName>
    </recommendedName>
</protein>
<evidence type="ECO:0000313" key="3">
    <source>
        <dbReference type="Proteomes" id="UP000177894"/>
    </source>
</evidence>
<dbReference type="KEGG" id="cfm:BJL90_17030"/>
<dbReference type="EMBL" id="CP020559">
    <property type="protein sequence ID" value="ARE87956.1"/>
    <property type="molecule type" value="Genomic_DNA"/>
</dbReference>
<reference evidence="1 3" key="1">
    <citation type="submission" date="2016-10" db="EMBL/GenBank/DDBJ databases">
        <title>Complete Genome Sequence of Acetogen Clostridium formicoaceticum ATCC 27076.</title>
        <authorList>
            <person name="Bao T."/>
            <person name="Cheng C."/>
            <person name="Zhao J."/>
            <person name="Yang S.-T."/>
            <person name="Wang J."/>
            <person name="Wang M."/>
        </authorList>
    </citation>
    <scope>NUCLEOTIDE SEQUENCE [LARGE SCALE GENOMIC DNA]</scope>
    <source>
        <strain evidence="1 3">ATCC 27076</strain>
    </source>
</reference>